<reference evidence="3" key="1">
    <citation type="submission" date="2021-11" db="EMBL/GenBank/DDBJ databases">
        <title>Streptomyces corallinus and Kineosporia corallina sp. nov., two new coral-derived marine actinobacteria.</title>
        <authorList>
            <person name="Buangrab K."/>
            <person name="Sutthacheep M."/>
            <person name="Yeemin T."/>
            <person name="Harunari E."/>
            <person name="Igarashi Y."/>
            <person name="Sripreechasak P."/>
            <person name="Kanchanasin P."/>
            <person name="Tanasupawat S."/>
            <person name="Phongsopitanun W."/>
        </authorList>
    </citation>
    <scope>NUCLEOTIDE SEQUENCE</scope>
    <source>
        <strain evidence="3">JCM 31032</strain>
    </source>
</reference>
<feature type="domain" description="Mycothiol-dependent maleylpyruvate isomerase metal-binding" evidence="2">
    <location>
        <begin position="5"/>
        <end position="127"/>
    </location>
</feature>
<feature type="region of interest" description="Disordered" evidence="1">
    <location>
        <begin position="53"/>
        <end position="72"/>
    </location>
</feature>
<dbReference type="Pfam" id="PF11716">
    <property type="entry name" value="MDMPI_N"/>
    <property type="match status" value="1"/>
</dbReference>
<dbReference type="SUPFAM" id="SSF109854">
    <property type="entry name" value="DinB/YfiT-like putative metalloenzymes"/>
    <property type="match status" value="1"/>
</dbReference>
<gene>
    <name evidence="3" type="ORF">LR394_18565</name>
</gene>
<evidence type="ECO:0000313" key="3">
    <source>
        <dbReference type="EMBL" id="MCD5312914.1"/>
    </source>
</evidence>
<dbReference type="RefSeq" id="WP_231443613.1">
    <property type="nucleotide sequence ID" value="NZ_JAJOMB010000009.1"/>
</dbReference>
<sequence>MFDFAPATREATRLLQGIRSEHLDGRTPCEKWPVVQVLNHLHGLSQAFTAGAEKRPLPFDGPPPEPDAGLPENWRAELPQLLDGLAAAWTRPEAWEGMTQVGGVDMPGQVCALVALDEVVVHSWDLAVATGQTIAVDPAVAATLLEFWSAQDTDQDDLPLRSVIFGEVVQVVDQATVFEQVLALTGRDPQWRAPAS</sequence>
<dbReference type="EMBL" id="JAJOMB010000009">
    <property type="protein sequence ID" value="MCD5312914.1"/>
    <property type="molecule type" value="Genomic_DNA"/>
</dbReference>
<name>A0A9X1NFG8_9ACTN</name>
<dbReference type="GO" id="GO:0046872">
    <property type="term" value="F:metal ion binding"/>
    <property type="evidence" value="ECO:0007669"/>
    <property type="project" value="InterPro"/>
</dbReference>
<evidence type="ECO:0000313" key="4">
    <source>
        <dbReference type="Proteomes" id="UP001138997"/>
    </source>
</evidence>
<proteinExistence type="predicted"/>
<protein>
    <submittedName>
        <fullName evidence="3">TIGR03086 family metal-binding protein</fullName>
    </submittedName>
</protein>
<comment type="caution">
    <text evidence="3">The sequence shown here is derived from an EMBL/GenBank/DDBJ whole genome shotgun (WGS) entry which is preliminary data.</text>
</comment>
<organism evidence="3 4">
    <name type="scientific">Kineosporia babensis</name>
    <dbReference type="NCBI Taxonomy" id="499548"/>
    <lineage>
        <taxon>Bacteria</taxon>
        <taxon>Bacillati</taxon>
        <taxon>Actinomycetota</taxon>
        <taxon>Actinomycetes</taxon>
        <taxon>Kineosporiales</taxon>
        <taxon>Kineosporiaceae</taxon>
        <taxon>Kineosporia</taxon>
    </lineage>
</organism>
<evidence type="ECO:0000256" key="1">
    <source>
        <dbReference type="SAM" id="MobiDB-lite"/>
    </source>
</evidence>
<keyword evidence="4" id="KW-1185">Reference proteome</keyword>
<dbReference type="Gene3D" id="1.20.120.450">
    <property type="entry name" value="dinb family like domain"/>
    <property type="match status" value="1"/>
</dbReference>
<dbReference type="InterPro" id="IPR024344">
    <property type="entry name" value="MDMPI_metal-binding"/>
</dbReference>
<dbReference type="InterPro" id="IPR017517">
    <property type="entry name" value="Maleyloyr_isom"/>
</dbReference>
<accession>A0A9X1NFG8</accession>
<dbReference type="InterPro" id="IPR034660">
    <property type="entry name" value="DinB/YfiT-like"/>
</dbReference>
<dbReference type="NCBIfam" id="TIGR03083">
    <property type="entry name" value="maleylpyruvate isomerase family mycothiol-dependent enzyme"/>
    <property type="match status" value="1"/>
</dbReference>
<dbReference type="Proteomes" id="UP001138997">
    <property type="component" value="Unassembled WGS sequence"/>
</dbReference>
<dbReference type="InterPro" id="IPR017520">
    <property type="entry name" value="CHP03086"/>
</dbReference>
<dbReference type="NCBIfam" id="TIGR03086">
    <property type="entry name" value="TIGR03086 family metal-binding protein"/>
    <property type="match status" value="1"/>
</dbReference>
<dbReference type="AlphaFoldDB" id="A0A9X1NFG8"/>
<evidence type="ECO:0000259" key="2">
    <source>
        <dbReference type="Pfam" id="PF11716"/>
    </source>
</evidence>